<evidence type="ECO:0000313" key="2">
    <source>
        <dbReference type="EMBL" id="QQB46960.1"/>
    </source>
</evidence>
<feature type="transmembrane region" description="Helical" evidence="1">
    <location>
        <begin position="99"/>
        <end position="122"/>
    </location>
</feature>
<gene>
    <name evidence="2" type="ORF">I6I10_03310</name>
</gene>
<dbReference type="AlphaFoldDB" id="A0A7T4EGH4"/>
<feature type="transmembrane region" description="Helical" evidence="1">
    <location>
        <begin position="134"/>
        <end position="153"/>
    </location>
</feature>
<dbReference type="InterPro" id="IPR031566">
    <property type="entry name" value="CitMHS_2"/>
</dbReference>
<organism evidence="2 3">
    <name type="scientific">Corynebacterium glucuronolyticum</name>
    <dbReference type="NCBI Taxonomy" id="39791"/>
    <lineage>
        <taxon>Bacteria</taxon>
        <taxon>Bacillati</taxon>
        <taxon>Actinomycetota</taxon>
        <taxon>Actinomycetes</taxon>
        <taxon>Mycobacteriales</taxon>
        <taxon>Corynebacteriaceae</taxon>
        <taxon>Corynebacterium</taxon>
    </lineage>
</organism>
<dbReference type="RefSeq" id="WP_084036190.1">
    <property type="nucleotide sequence ID" value="NZ_CP066007.1"/>
</dbReference>
<feature type="transmembrane region" description="Helical" evidence="1">
    <location>
        <begin position="173"/>
        <end position="195"/>
    </location>
</feature>
<feature type="transmembrane region" description="Helical" evidence="1">
    <location>
        <begin position="68"/>
        <end position="87"/>
    </location>
</feature>
<feature type="transmembrane region" description="Helical" evidence="1">
    <location>
        <begin position="224"/>
        <end position="242"/>
    </location>
</feature>
<dbReference type="GeneID" id="92761254"/>
<dbReference type="Proteomes" id="UP000596145">
    <property type="component" value="Chromosome"/>
</dbReference>
<feature type="transmembrane region" description="Helical" evidence="1">
    <location>
        <begin position="327"/>
        <end position="347"/>
    </location>
</feature>
<accession>A0A7T4EGH4</accession>
<evidence type="ECO:0000256" key="1">
    <source>
        <dbReference type="SAM" id="Phobius"/>
    </source>
</evidence>
<evidence type="ECO:0000313" key="3">
    <source>
        <dbReference type="Proteomes" id="UP000596145"/>
    </source>
</evidence>
<keyword evidence="1" id="KW-1133">Transmembrane helix</keyword>
<name>A0A7T4EGH4_9CORY</name>
<sequence length="463" mass="50114">MTIPAWGLIPFVLMLLSIAIFPLVPALSGFWDRPRNQLIVALILGVPVAAWMILGGEPAAVLGAAIEYFNFIMLLLCLFTVAGGIYLRGDVEATPRNNTIFLAIGGGIASFIGTTGAAMLLIRPILKTNEERKYVAHTVIYTIFIVANAGGLLTPLGDPPLFLGMLRGVPFTWTFSLFKEWAFVFILLLVSYYCLDRKIHAMESKEDTERDRTETEPIHLDGKINFLFFAIIIVAVALAPSMNAEAIESGTATLTDWIPTREIIMGLAALASLKFGSDKVRYDLNKFVWAPILEVAAVFVGIFLTMIPALRYLAEVAPKLNLNEASFYFLTGSLSSFLDNAPTYATFFSIAGELPGDPRVAGVPEHYLVAISLGAVFFGAMTYIGNGPNFMVKSVAESDGVDMPSFGGYIGKSCIHLLPVLVAVCGFFVAPGAIMTPIAVVCTLFELGRAALNFRAGKKELAK</sequence>
<protein>
    <submittedName>
        <fullName evidence="2">Sodium:proton antiporter</fullName>
    </submittedName>
</protein>
<feature type="transmembrane region" description="Helical" evidence="1">
    <location>
        <begin position="287"/>
        <end position="307"/>
    </location>
</feature>
<feature type="transmembrane region" description="Helical" evidence="1">
    <location>
        <begin position="37"/>
        <end position="56"/>
    </location>
</feature>
<dbReference type="OrthoDB" id="9765532at2"/>
<feature type="transmembrane region" description="Helical" evidence="1">
    <location>
        <begin position="420"/>
        <end position="445"/>
    </location>
</feature>
<feature type="transmembrane region" description="Helical" evidence="1">
    <location>
        <begin position="7"/>
        <end position="31"/>
    </location>
</feature>
<proteinExistence type="predicted"/>
<dbReference type="Pfam" id="PF16980">
    <property type="entry name" value="CitMHS_2"/>
    <property type="match status" value="1"/>
</dbReference>
<dbReference type="EMBL" id="CP066007">
    <property type="protein sequence ID" value="QQB46960.1"/>
    <property type="molecule type" value="Genomic_DNA"/>
</dbReference>
<feature type="transmembrane region" description="Helical" evidence="1">
    <location>
        <begin position="367"/>
        <end position="385"/>
    </location>
</feature>
<keyword evidence="1" id="KW-0812">Transmembrane</keyword>
<keyword evidence="1" id="KW-0472">Membrane</keyword>
<reference evidence="2 3" key="1">
    <citation type="submission" date="2020-12" db="EMBL/GenBank/DDBJ databases">
        <title>FDA dAtabase for Regulatory Grade micrObial Sequences (FDA-ARGOS): Supporting development and validation of Infectious Disease Dx tests.</title>
        <authorList>
            <person name="Sproer C."/>
            <person name="Gronow S."/>
            <person name="Severitt S."/>
            <person name="Schroder I."/>
            <person name="Tallon L."/>
            <person name="Sadzewicz L."/>
            <person name="Zhao X."/>
            <person name="Boylan J."/>
            <person name="Ott S."/>
            <person name="Bowen H."/>
            <person name="Vavikolanu K."/>
            <person name="Mehta A."/>
            <person name="Aluvathingal J."/>
            <person name="Nadendla S."/>
            <person name="Lowell S."/>
            <person name="Myers T."/>
            <person name="Yan Y."/>
            <person name="Sichtig H."/>
        </authorList>
    </citation>
    <scope>NUCLEOTIDE SEQUENCE [LARGE SCALE GENOMIC DNA]</scope>
    <source>
        <strain evidence="2 3">FDAARGOS_1053</strain>
    </source>
</reference>